<organism evidence="4">
    <name type="scientific">Escherichia albertii</name>
    <dbReference type="NCBI Taxonomy" id="208962"/>
    <lineage>
        <taxon>Bacteria</taxon>
        <taxon>Pseudomonadati</taxon>
        <taxon>Pseudomonadota</taxon>
        <taxon>Gammaproteobacteria</taxon>
        <taxon>Enterobacterales</taxon>
        <taxon>Enterobacteriaceae</taxon>
        <taxon>Escherichia</taxon>
    </lineage>
</organism>
<dbReference type="SUPFAM" id="SSF53448">
    <property type="entry name" value="Nucleotide-diphospho-sugar transferases"/>
    <property type="match status" value="1"/>
</dbReference>
<evidence type="ECO:0000256" key="2">
    <source>
        <dbReference type="ARBA" id="ARBA00022679"/>
    </source>
</evidence>
<evidence type="ECO:0000259" key="3">
    <source>
        <dbReference type="Pfam" id="PF00535"/>
    </source>
</evidence>
<proteinExistence type="predicted"/>
<dbReference type="AlphaFoldDB" id="A0A1Z1EDT3"/>
<dbReference type="PANTHER" id="PTHR22916:SF51">
    <property type="entry name" value="GLYCOSYLTRANSFERASE EPSH-RELATED"/>
    <property type="match status" value="1"/>
</dbReference>
<keyword evidence="1" id="KW-0328">Glycosyltransferase</keyword>
<sequence>MLPLISIITPTYNRAYTLDRLYNSLVTQDSEKFEWIIIDDGSADETRKKCLGYINDSIFKIQYYKQNNSGKPAAINLGVTKAVGDYIFIVDSDDALTLNAIGTIYDCIVKYTVASDFEFSGLGFRKSFFDGKMLGKHIERNTNSPMLLHSTDCNNLFKVDLAYCFKRELMIKYPFPKFKDEKFVPELFIWNKITDVAKIIFFPNVVVYYCEYLADGLTNNFKKQLRHNPIGFAVYYKDQFHREYSIWGKIKMAIRYIQCIIYKFI</sequence>
<evidence type="ECO:0000256" key="1">
    <source>
        <dbReference type="ARBA" id="ARBA00022676"/>
    </source>
</evidence>
<name>A0A1Z1EDT3_ESCAL</name>
<dbReference type="EMBL" id="KY574598">
    <property type="protein sequence ID" value="ARO73536.1"/>
    <property type="molecule type" value="Genomic_DNA"/>
</dbReference>
<dbReference type="GO" id="GO:0016758">
    <property type="term" value="F:hexosyltransferase activity"/>
    <property type="evidence" value="ECO:0007669"/>
    <property type="project" value="UniProtKB-ARBA"/>
</dbReference>
<dbReference type="Gene3D" id="3.90.550.10">
    <property type="entry name" value="Spore Coat Polysaccharide Biosynthesis Protein SpsA, Chain A"/>
    <property type="match status" value="1"/>
</dbReference>
<protein>
    <submittedName>
        <fullName evidence="4">Glycosyl transferase 2 family protein</fullName>
    </submittedName>
</protein>
<dbReference type="InterPro" id="IPR029044">
    <property type="entry name" value="Nucleotide-diphossugar_trans"/>
</dbReference>
<dbReference type="PANTHER" id="PTHR22916">
    <property type="entry name" value="GLYCOSYLTRANSFERASE"/>
    <property type="match status" value="1"/>
</dbReference>
<accession>A0A1Z1EDT3</accession>
<dbReference type="InterPro" id="IPR001173">
    <property type="entry name" value="Glyco_trans_2-like"/>
</dbReference>
<keyword evidence="2 4" id="KW-0808">Transferase</keyword>
<reference evidence="4" key="1">
    <citation type="journal article" date="2017" name="Carbohydr. Res.">
        <title>Structures and gene clusters of the O-antigens of Escherichia albertii O3, O4, O6, and O7.</title>
        <authorList>
            <person name="Naumenko O.I."/>
            <person name="Zheng H."/>
            <person name="Senchenkova S.N."/>
            <person name="Wang H."/>
            <person name="Li Q."/>
            <person name="Shashkov A.S."/>
            <person name="Wang J."/>
            <person name="Knirel Y.A."/>
            <person name="Xiong Y."/>
        </authorList>
    </citation>
    <scope>NUCLEOTIDE SEQUENCE</scope>
    <source>
        <strain evidence="4">T20150072</strain>
    </source>
</reference>
<dbReference type="CDD" id="cd00761">
    <property type="entry name" value="Glyco_tranf_GTA_type"/>
    <property type="match status" value="1"/>
</dbReference>
<dbReference type="Pfam" id="PF00535">
    <property type="entry name" value="Glycos_transf_2"/>
    <property type="match status" value="1"/>
</dbReference>
<evidence type="ECO:0000313" key="4">
    <source>
        <dbReference type="EMBL" id="ARO73536.1"/>
    </source>
</evidence>
<feature type="domain" description="Glycosyltransferase 2-like" evidence="3">
    <location>
        <begin position="6"/>
        <end position="108"/>
    </location>
</feature>